<dbReference type="GO" id="GO:0005506">
    <property type="term" value="F:iron ion binding"/>
    <property type="evidence" value="ECO:0007669"/>
    <property type="project" value="TreeGrafter"/>
</dbReference>
<dbReference type="GO" id="GO:0016226">
    <property type="term" value="P:iron-sulfur cluster assembly"/>
    <property type="evidence" value="ECO:0007669"/>
    <property type="project" value="TreeGrafter"/>
</dbReference>
<gene>
    <name evidence="1" type="ORF">OCHUTO_0374</name>
</gene>
<name>A0A0F3MLK1_9RICK</name>
<reference evidence="1 2" key="1">
    <citation type="submission" date="2015-02" db="EMBL/GenBank/DDBJ databases">
        <title>Genome Sequencing of Rickettsiales.</title>
        <authorList>
            <person name="Daugherty S.C."/>
            <person name="Su Q."/>
            <person name="Abolude K."/>
            <person name="Beier-Sexton M."/>
            <person name="Carlyon J.A."/>
            <person name="Carter R."/>
            <person name="Day N.P."/>
            <person name="Dumler S.J."/>
            <person name="Dyachenko V."/>
            <person name="Godinez A."/>
            <person name="Kurtti T.J."/>
            <person name="Lichay M."/>
            <person name="Mullins K.E."/>
            <person name="Ott S."/>
            <person name="Pappas-Brown V."/>
            <person name="Paris D.H."/>
            <person name="Patel P."/>
            <person name="Richards A.L."/>
            <person name="Sadzewicz L."/>
            <person name="Sears K."/>
            <person name="Seidman D."/>
            <person name="Sengamalay N."/>
            <person name="Stenos J."/>
            <person name="Tallon L.J."/>
            <person name="Vincent G."/>
            <person name="Fraser C.M."/>
            <person name="Munderloh U."/>
            <person name="Dunning-Hotopp J.C."/>
        </authorList>
    </citation>
    <scope>NUCLEOTIDE SEQUENCE [LARGE SCALE GENOMIC DNA]</scope>
    <source>
        <strain evidence="1 2">Fuller</strain>
    </source>
</reference>
<dbReference type="GO" id="GO:0051539">
    <property type="term" value="F:4 iron, 4 sulfur cluster binding"/>
    <property type="evidence" value="ECO:0007669"/>
    <property type="project" value="TreeGrafter"/>
</dbReference>
<dbReference type="Gene3D" id="2.60.300.12">
    <property type="entry name" value="HesB-like domain"/>
    <property type="match status" value="1"/>
</dbReference>
<organism evidence="1 2">
    <name type="scientific">Orientia chuto str. Dubai</name>
    <dbReference type="NCBI Taxonomy" id="1359168"/>
    <lineage>
        <taxon>Bacteria</taxon>
        <taxon>Pseudomonadati</taxon>
        <taxon>Pseudomonadota</taxon>
        <taxon>Alphaproteobacteria</taxon>
        <taxon>Rickettsiales</taxon>
        <taxon>Rickettsiaceae</taxon>
        <taxon>Rickettsieae</taxon>
        <taxon>Orientia</taxon>
    </lineage>
</organism>
<dbReference type="EMBL" id="LANP01000007">
    <property type="protein sequence ID" value="KJV56633.1"/>
    <property type="molecule type" value="Genomic_DNA"/>
</dbReference>
<keyword evidence="2" id="KW-1185">Reference proteome</keyword>
<accession>A0A0F3MLK1</accession>
<sequence length="84" mass="9499">MSSTKFHVTISDTVYKRIDELNKNEPDPLMLRISVDAGGCSGFIYEYNLVKDYELGDFIARKDNAIVVIDSLSQNLLKMPLLNT</sequence>
<dbReference type="Proteomes" id="UP000033616">
    <property type="component" value="Unassembled WGS sequence"/>
</dbReference>
<proteinExistence type="predicted"/>
<protein>
    <submittedName>
        <fullName evidence="1">Iron-sulfur cluster biosynthesis family protein</fullName>
    </submittedName>
</protein>
<evidence type="ECO:0000313" key="1">
    <source>
        <dbReference type="EMBL" id="KJV56633.1"/>
    </source>
</evidence>
<dbReference type="RefSeq" id="WP_306305438.1">
    <property type="nucleotide sequence ID" value="NZ_LANP01000007.1"/>
</dbReference>
<dbReference type="InterPro" id="IPR035903">
    <property type="entry name" value="HesB-like_dom_sf"/>
</dbReference>
<comment type="caution">
    <text evidence="1">The sequence shown here is derived from an EMBL/GenBank/DDBJ whole genome shotgun (WGS) entry which is preliminary data.</text>
</comment>
<evidence type="ECO:0000313" key="2">
    <source>
        <dbReference type="Proteomes" id="UP000033616"/>
    </source>
</evidence>
<dbReference type="SUPFAM" id="SSF89360">
    <property type="entry name" value="HesB-like domain"/>
    <property type="match status" value="1"/>
</dbReference>
<dbReference type="STRING" id="1359168.OCHUTO_0374"/>
<dbReference type="PANTHER" id="PTHR43011:SF1">
    <property type="entry name" value="IRON-SULFUR CLUSTER ASSEMBLY 2 HOMOLOG, MITOCHONDRIAL"/>
    <property type="match status" value="1"/>
</dbReference>
<dbReference type="AlphaFoldDB" id="A0A0F3MLK1"/>
<dbReference type="GO" id="GO:0051537">
    <property type="term" value="F:2 iron, 2 sulfur cluster binding"/>
    <property type="evidence" value="ECO:0007669"/>
    <property type="project" value="TreeGrafter"/>
</dbReference>
<dbReference type="PANTHER" id="PTHR43011">
    <property type="entry name" value="IRON-SULFUR CLUSTER ASSEMBLY 2 HOMOLOG, MITOCHONDRIAL"/>
    <property type="match status" value="1"/>
</dbReference>
<dbReference type="PATRIC" id="fig|1359168.3.peg.1130"/>